<evidence type="ECO:0000313" key="7">
    <source>
        <dbReference type="Proteomes" id="UP000188184"/>
    </source>
</evidence>
<evidence type="ECO:0000256" key="3">
    <source>
        <dbReference type="ARBA" id="ARBA00011233"/>
    </source>
</evidence>
<reference evidence="6 7" key="1">
    <citation type="submission" date="2017-02" db="EMBL/GenBank/DDBJ databases">
        <title>The complete genomic sequence of a novel cold adapted crude oil-degrading bacterium Planococcus qaidamina Y42.</title>
        <authorList>
            <person name="Yang R."/>
        </authorList>
    </citation>
    <scope>NUCLEOTIDE SEQUENCE [LARGE SCALE GENOMIC DNA]</scope>
    <source>
        <strain evidence="6 7">Y42</strain>
        <plasmid evidence="6 7">unnamed2</plasmid>
    </source>
</reference>
<keyword evidence="7" id="KW-1185">Reference proteome</keyword>
<name>A0A1Q2L589_9BACL</name>
<evidence type="ECO:0000256" key="2">
    <source>
        <dbReference type="ARBA" id="ARBA00006906"/>
    </source>
</evidence>
<evidence type="ECO:0000256" key="1">
    <source>
        <dbReference type="ARBA" id="ARBA00004761"/>
    </source>
</evidence>
<dbReference type="Proteomes" id="UP000188184">
    <property type="component" value="Plasmid unnamed2"/>
</dbReference>
<dbReference type="EMBL" id="CP019642">
    <property type="protein sequence ID" value="AQQ55610.1"/>
    <property type="molecule type" value="Genomic_DNA"/>
</dbReference>
<evidence type="ECO:0000313" key="6">
    <source>
        <dbReference type="EMBL" id="AQQ55610.1"/>
    </source>
</evidence>
<dbReference type="AlphaFoldDB" id="A0A1Q2L589"/>
<dbReference type="Pfam" id="PF01081">
    <property type="entry name" value="Aldolase"/>
    <property type="match status" value="1"/>
</dbReference>
<proteinExistence type="inferred from homology"/>
<evidence type="ECO:0000256" key="5">
    <source>
        <dbReference type="ARBA" id="ARBA00023277"/>
    </source>
</evidence>
<organism evidence="6 7">
    <name type="scientific">Planococcus lenghuensis</name>
    <dbReference type="NCBI Taxonomy" id="2213202"/>
    <lineage>
        <taxon>Bacteria</taxon>
        <taxon>Bacillati</taxon>
        <taxon>Bacillota</taxon>
        <taxon>Bacilli</taxon>
        <taxon>Bacillales</taxon>
        <taxon>Caryophanaceae</taxon>
        <taxon>Planococcus</taxon>
    </lineage>
</organism>
<comment type="similarity">
    <text evidence="2">Belongs to the KHG/KDPG aldolase family.</text>
</comment>
<gene>
    <name evidence="6" type="ORF">B0X71_20775</name>
</gene>
<keyword evidence="5" id="KW-0119">Carbohydrate metabolism</keyword>
<dbReference type="InterPro" id="IPR000887">
    <property type="entry name" value="Aldlse_KDPG_KHG"/>
</dbReference>
<dbReference type="OrthoDB" id="9802667at2"/>
<dbReference type="CDD" id="cd00452">
    <property type="entry name" value="KDPG_aldolase"/>
    <property type="match status" value="1"/>
</dbReference>
<dbReference type="GO" id="GO:0016829">
    <property type="term" value="F:lyase activity"/>
    <property type="evidence" value="ECO:0007669"/>
    <property type="project" value="UniProtKB-KW"/>
</dbReference>
<dbReference type="InterPro" id="IPR013785">
    <property type="entry name" value="Aldolase_TIM"/>
</dbReference>
<sequence length="206" mass="22420">MISQIVNQKILPILRGLSEEDAFFLIDAFQEAGLNVFEVSLNQPGSLKLLESINTKFGETVSVGAGTVLTREMAIEAKNSGATFFLSPSISHEVFESASILNIPYIPGALTPSEIQQAHQLGAKLIKVFPIRQLGATYIKDVLASLNHVDLLAVGGVDLHNTKELFQAGVKGVGIGSSLAKKEWISNRDKAQIMRTLELYKNEIQE</sequence>
<keyword evidence="4" id="KW-0456">Lyase</keyword>
<dbReference type="Gene3D" id="3.20.20.70">
    <property type="entry name" value="Aldolase class I"/>
    <property type="match status" value="1"/>
</dbReference>
<evidence type="ECO:0008006" key="8">
    <source>
        <dbReference type="Google" id="ProtNLM"/>
    </source>
</evidence>
<geneLocation type="plasmid" evidence="6 7">
    <name>unnamed2</name>
</geneLocation>
<dbReference type="PANTHER" id="PTHR30246:SF1">
    <property type="entry name" value="2-DEHYDRO-3-DEOXY-6-PHOSPHOGALACTONATE ALDOLASE-RELATED"/>
    <property type="match status" value="1"/>
</dbReference>
<dbReference type="SUPFAM" id="SSF51569">
    <property type="entry name" value="Aldolase"/>
    <property type="match status" value="1"/>
</dbReference>
<accession>A0A1Q2L589</accession>
<dbReference type="PANTHER" id="PTHR30246">
    <property type="entry name" value="2-KETO-3-DEOXY-6-PHOSPHOGLUCONATE ALDOLASE"/>
    <property type="match status" value="1"/>
</dbReference>
<protein>
    <recommendedName>
        <fullName evidence="8">2-dehydro-3-deoxyphosphogluconate aldolase</fullName>
    </recommendedName>
</protein>
<comment type="pathway">
    <text evidence="1">Carbohydrate acid metabolism.</text>
</comment>
<dbReference type="RefSeq" id="WP_077591448.1">
    <property type="nucleotide sequence ID" value="NZ_CP019642.1"/>
</dbReference>
<keyword evidence="6" id="KW-0614">Plasmid</keyword>
<evidence type="ECO:0000256" key="4">
    <source>
        <dbReference type="ARBA" id="ARBA00023239"/>
    </source>
</evidence>
<dbReference type="KEGG" id="pmar:B0X71_20775"/>
<comment type="subunit">
    <text evidence="3">Homotrimer.</text>
</comment>